<evidence type="ECO:0000313" key="12">
    <source>
        <dbReference type="EMBL" id="VDM32960.1"/>
    </source>
</evidence>
<evidence type="ECO:0000259" key="10">
    <source>
        <dbReference type="Pfam" id="PF08154"/>
    </source>
</evidence>
<dbReference type="OrthoDB" id="9972657at2759"/>
<dbReference type="PROSITE" id="PS50294">
    <property type="entry name" value="WD_REPEATS_REGION"/>
    <property type="match status" value="1"/>
</dbReference>
<dbReference type="InterPro" id="IPR059104">
    <property type="entry name" value="Beta-prop_EIPR1-like"/>
</dbReference>
<keyword evidence="13" id="KW-1185">Reference proteome</keyword>
<feature type="domain" description="EIPR1-like beta-propeller" evidence="11">
    <location>
        <begin position="124"/>
        <end position="406"/>
    </location>
</feature>
<dbReference type="PROSITE" id="PS50082">
    <property type="entry name" value="WD_REPEATS_2"/>
    <property type="match status" value="3"/>
</dbReference>
<dbReference type="AlphaFoldDB" id="A0A0R3X4S7"/>
<dbReference type="EMBL" id="UYWX01020501">
    <property type="protein sequence ID" value="VDM32960.1"/>
    <property type="molecule type" value="Genomic_DNA"/>
</dbReference>
<evidence type="ECO:0000256" key="1">
    <source>
        <dbReference type="ARBA" id="ARBA00004604"/>
    </source>
</evidence>
<evidence type="ECO:0000256" key="3">
    <source>
        <dbReference type="ARBA" id="ARBA00022737"/>
    </source>
</evidence>
<comment type="subcellular location">
    <subcellularLocation>
        <location evidence="1">Nucleus</location>
        <location evidence="1">Nucleolus</location>
    </subcellularLocation>
</comment>
<evidence type="ECO:0000256" key="9">
    <source>
        <dbReference type="PROSITE-ProRule" id="PRU00221"/>
    </source>
</evidence>
<evidence type="ECO:0000256" key="8">
    <source>
        <dbReference type="ARBA" id="ARBA00026170"/>
    </source>
</evidence>
<evidence type="ECO:0000313" key="13">
    <source>
        <dbReference type="Proteomes" id="UP000274429"/>
    </source>
</evidence>
<dbReference type="PRINTS" id="PR00320">
    <property type="entry name" value="GPROTEINBRPT"/>
</dbReference>
<dbReference type="InterPro" id="IPR036322">
    <property type="entry name" value="WD40_repeat_dom_sf"/>
</dbReference>
<dbReference type="Pfam" id="PF23609">
    <property type="entry name" value="Beta-prop_EIPR1"/>
    <property type="match status" value="1"/>
</dbReference>
<dbReference type="SUPFAM" id="SSF52540">
    <property type="entry name" value="P-loop containing nucleoside triphosphate hydrolases"/>
    <property type="match status" value="1"/>
</dbReference>
<dbReference type="InterPro" id="IPR013641">
    <property type="entry name" value="KTI12/PSTK"/>
</dbReference>
<evidence type="ECO:0000259" key="11">
    <source>
        <dbReference type="Pfam" id="PF23609"/>
    </source>
</evidence>
<feature type="repeat" description="WD" evidence="9">
    <location>
        <begin position="330"/>
        <end position="365"/>
    </location>
</feature>
<dbReference type="Proteomes" id="UP000274429">
    <property type="component" value="Unassembled WGS sequence"/>
</dbReference>
<dbReference type="InterPro" id="IPR027417">
    <property type="entry name" value="P-loop_NTPase"/>
</dbReference>
<dbReference type="SUPFAM" id="SSF50978">
    <property type="entry name" value="WD40 repeat-like"/>
    <property type="match status" value="1"/>
</dbReference>
<dbReference type="InterPro" id="IPR012972">
    <property type="entry name" value="NLE"/>
</dbReference>
<dbReference type="Gene3D" id="3.40.50.300">
    <property type="entry name" value="P-loop containing nucleotide triphosphate hydrolases"/>
    <property type="match status" value="1"/>
</dbReference>
<keyword evidence="6" id="KW-0539">Nucleus</keyword>
<evidence type="ECO:0000313" key="14">
    <source>
        <dbReference type="WBParaSite" id="TTAC_0000843001-mRNA-1"/>
    </source>
</evidence>
<feature type="domain" description="NLE" evidence="10">
    <location>
        <begin position="5"/>
        <end position="68"/>
    </location>
</feature>
<dbReference type="InterPro" id="IPR019775">
    <property type="entry name" value="WD40_repeat_CS"/>
</dbReference>
<organism evidence="14">
    <name type="scientific">Hydatigena taeniaeformis</name>
    <name type="common">Feline tapeworm</name>
    <name type="synonym">Taenia taeniaeformis</name>
    <dbReference type="NCBI Taxonomy" id="6205"/>
    <lineage>
        <taxon>Eukaryota</taxon>
        <taxon>Metazoa</taxon>
        <taxon>Spiralia</taxon>
        <taxon>Lophotrochozoa</taxon>
        <taxon>Platyhelminthes</taxon>
        <taxon>Cestoda</taxon>
        <taxon>Eucestoda</taxon>
        <taxon>Cyclophyllidea</taxon>
        <taxon>Taeniidae</taxon>
        <taxon>Hydatigera</taxon>
    </lineage>
</organism>
<dbReference type="WBParaSite" id="TTAC_0000843001-mRNA-1">
    <property type="protein sequence ID" value="TTAC_0000843001-mRNA-1"/>
    <property type="gene ID" value="TTAC_0000843001"/>
</dbReference>
<reference evidence="12 13" key="2">
    <citation type="submission" date="2018-11" db="EMBL/GenBank/DDBJ databases">
        <authorList>
            <consortium name="Pathogen Informatics"/>
        </authorList>
    </citation>
    <scope>NUCLEOTIDE SEQUENCE [LARGE SCALE GENOMIC DNA]</scope>
</reference>
<dbReference type="PROSITE" id="PS00678">
    <property type="entry name" value="WD_REPEATS_1"/>
    <property type="match status" value="1"/>
</dbReference>
<feature type="repeat" description="WD" evidence="9">
    <location>
        <begin position="231"/>
        <end position="278"/>
    </location>
</feature>
<reference evidence="14" key="1">
    <citation type="submission" date="2016-04" db="UniProtKB">
        <authorList>
            <consortium name="WormBaseParasite"/>
        </authorList>
    </citation>
    <scope>IDENTIFICATION</scope>
</reference>
<evidence type="ECO:0000256" key="7">
    <source>
        <dbReference type="ARBA" id="ARBA00025768"/>
    </source>
</evidence>
<comment type="similarity">
    <text evidence="7">Belongs to the KTI12 family.</text>
</comment>
<dbReference type="GO" id="GO:0005524">
    <property type="term" value="F:ATP binding"/>
    <property type="evidence" value="ECO:0007669"/>
    <property type="project" value="UniProtKB-KW"/>
</dbReference>
<evidence type="ECO:0000256" key="6">
    <source>
        <dbReference type="ARBA" id="ARBA00023242"/>
    </source>
</evidence>
<dbReference type="Pfam" id="PF08433">
    <property type="entry name" value="KTI12"/>
    <property type="match status" value="1"/>
</dbReference>
<evidence type="ECO:0000256" key="5">
    <source>
        <dbReference type="ARBA" id="ARBA00022840"/>
    </source>
</evidence>
<keyword evidence="5" id="KW-0067">ATP-binding</keyword>
<gene>
    <name evidence="12" type="ORF">TTAC_LOCUS8415</name>
</gene>
<accession>A0A0R3X4S7</accession>
<dbReference type="Gene3D" id="2.130.10.10">
    <property type="entry name" value="YVTN repeat-like/Quinoprotein amine dehydrogenase"/>
    <property type="match status" value="2"/>
</dbReference>
<evidence type="ECO:0000256" key="2">
    <source>
        <dbReference type="ARBA" id="ARBA00022574"/>
    </source>
</evidence>
<protein>
    <recommendedName>
        <fullName evidence="8">Protein KTI12 homolog</fullName>
    </recommendedName>
</protein>
<dbReference type="PANTHER" id="PTHR12435">
    <property type="match status" value="1"/>
</dbReference>
<dbReference type="InterPro" id="IPR015943">
    <property type="entry name" value="WD40/YVTN_repeat-like_dom_sf"/>
</dbReference>
<feature type="repeat" description="WD" evidence="9">
    <location>
        <begin position="160"/>
        <end position="197"/>
    </location>
</feature>
<evidence type="ECO:0000256" key="4">
    <source>
        <dbReference type="ARBA" id="ARBA00022741"/>
    </source>
</evidence>
<keyword evidence="3" id="KW-0677">Repeat</keyword>
<dbReference type="SMART" id="SM00320">
    <property type="entry name" value="WD40"/>
    <property type="match status" value="6"/>
</dbReference>
<dbReference type="GO" id="GO:0005730">
    <property type="term" value="C:nucleolus"/>
    <property type="evidence" value="ECO:0007669"/>
    <property type="project" value="UniProtKB-SubCell"/>
</dbReference>
<keyword evidence="4" id="KW-0547">Nucleotide-binding</keyword>
<dbReference type="InterPro" id="IPR001680">
    <property type="entry name" value="WD40_rpt"/>
</dbReference>
<dbReference type="Pfam" id="PF08154">
    <property type="entry name" value="NLE"/>
    <property type="match status" value="1"/>
</dbReference>
<keyword evidence="2 9" id="KW-0853">WD repeat</keyword>
<proteinExistence type="inferred from homology"/>
<name>A0A0R3X4S7_HYDTA</name>
<dbReference type="InterPro" id="IPR020472">
    <property type="entry name" value="WD40_PAC1"/>
</dbReference>
<sequence length="787" mass="87235">MDLSVQVSFSTRDTRYSVPSHPISVPRSSTTDDLRDILRELLQGHANSISFDFLLHNEFIEGTLDEFLSKKNITLVIFRFLLVTCIITGSYDGAVQLQDVKCAEPIFTLSLGEQVKSVEWIKKGTTDSEDSIFVTGGFAQFIRIWVWNAAKTSVECVAVCRGHKETIMSLSSSSSIPGCNVHLLASSSYDSTIKVWSSDPAKTDLVMETGGVSHKRKSEDKIPVRIPRVTLAGHRNMVSRVSWYSEGVASTTVPKLISCSWDQSIRLWDVDTGSDSQTVAKKCGETRCIMVGSALHDLSVAPQGVLVAASDNKVRIFDLRAKDALAQIGFQSHEGWLTSITWAPHRADQFVTGSVDKLVKLWDTRRISAPLFDLMGHQDIVTAVDWAPPDKDGQHYIVSASADGTAKAASKVGVTTVTHFLLKTSWFKIAEFSFLSSNRLQVVKNGLVKRFSTQATVCYEFRLGECFLLTYTLCQLHRYTVESIMPLILLCGYPCSGKTVVTMMLAGLLREQNLDCAVEVISEAAVARAISPNDSSEQDPRIAIFTNASLEKQLRSQINSTLCVLVDANNYIKGYRYEMYCVAKALRQQQAVVYCTTSEATCRANNAQAARYPQELFTDLVNRFEPPNGVSRWDSPLYEICLPGANGPLDPEDELKQSVEDLANRVIHDLLQSTVKIKPNRSTIVPKSAAADYVQVVERTVNKVISIILAAQSRGDKKAALPNQEDVILQLPSQETWTPATLAKAKRHFFAFIRSEARLAKLTNEDEISVLFVRFLGNETQRLTSLT</sequence>
<dbReference type="STRING" id="6205.A0A0R3X4S7"/>